<dbReference type="GO" id="GO:0005829">
    <property type="term" value="C:cytosol"/>
    <property type="evidence" value="ECO:0007669"/>
    <property type="project" value="TreeGrafter"/>
</dbReference>
<reference evidence="8 9" key="1">
    <citation type="journal article" date="2005" name="Nucleic Acids Res.">
        <title>The genome sequence of Xanthomonas oryzae pathovar oryzae KACC10331, the bacterial blight pathogen of rice.</title>
        <authorList>
            <person name="Lee B.M."/>
            <person name="Park Y.J."/>
            <person name="Park D.S."/>
            <person name="Kang H.W."/>
            <person name="Kim J.G."/>
            <person name="Song E.S."/>
            <person name="Park I.C."/>
            <person name="Yoon U.H."/>
            <person name="Hahn J.H."/>
            <person name="Koo B.S."/>
            <person name="Lee G.B."/>
            <person name="Kim H."/>
            <person name="Park H.S."/>
            <person name="Yoon K.O."/>
            <person name="Kim J.H."/>
            <person name="Jung C.H."/>
            <person name="Koh N.H."/>
            <person name="Seo J.S."/>
            <person name="Go S.J."/>
        </authorList>
    </citation>
    <scope>NUCLEOTIDE SEQUENCE [LARGE SCALE GENOMIC DNA]</scope>
    <source>
        <strain evidence="9">KACC10331 / KXO85</strain>
    </source>
</reference>
<evidence type="ECO:0000256" key="3">
    <source>
        <dbReference type="ARBA" id="ARBA00005552"/>
    </source>
</evidence>
<dbReference type="EMBL" id="AE013598">
    <property type="protein sequence ID" value="AAW75923.1"/>
    <property type="molecule type" value="Genomic_DNA"/>
</dbReference>
<dbReference type="GO" id="GO:0004056">
    <property type="term" value="F:argininosuccinate lyase activity"/>
    <property type="evidence" value="ECO:0007669"/>
    <property type="project" value="UniProtKB-UniRule"/>
</dbReference>
<keyword evidence="5 6" id="KW-0055">Arginine biosynthesis</keyword>
<gene>
    <name evidence="6 8" type="primary">argH</name>
    <name evidence="8" type="ordered locus">XOO2669</name>
</gene>
<dbReference type="PANTHER" id="PTHR43814:SF1">
    <property type="entry name" value="ARGININOSUCCINATE LYASE"/>
    <property type="match status" value="1"/>
</dbReference>
<comment type="pathway">
    <text evidence="2 6">Amino-acid biosynthesis; L-arginine biosynthesis; L-arginine from L-ornithine and carbamoyl phosphate: step 3/3.</text>
</comment>
<proteinExistence type="inferred from homology"/>
<dbReference type="AlphaFoldDB" id="Q5GZE8"/>
<keyword evidence="6 8" id="KW-0456">Lyase</keyword>
<dbReference type="GO" id="GO:0042450">
    <property type="term" value="P:L-arginine biosynthetic process via ornithine"/>
    <property type="evidence" value="ECO:0007669"/>
    <property type="project" value="InterPro"/>
</dbReference>
<dbReference type="PANTHER" id="PTHR43814">
    <property type="entry name" value="ARGININOSUCCINATE LYASE"/>
    <property type="match status" value="1"/>
</dbReference>
<dbReference type="InterPro" id="IPR024083">
    <property type="entry name" value="Fumarase/histidase_N"/>
</dbReference>
<dbReference type="InterPro" id="IPR008948">
    <property type="entry name" value="L-Aspartase-like"/>
</dbReference>
<comment type="similarity">
    <text evidence="6">Belongs to the lyase 1 family. Argininosuccinate lyase subfamily.</text>
</comment>
<dbReference type="STRING" id="291331.XOO2669"/>
<dbReference type="Gene3D" id="1.10.275.10">
    <property type="entry name" value="Fumarase/aspartase (N-terminal domain)"/>
    <property type="match status" value="1"/>
</dbReference>
<comment type="similarity">
    <text evidence="3">In the N-terminal section; belongs to the lyase 1 family. Argininosuccinate lyase subfamily.</text>
</comment>
<dbReference type="Gene3D" id="1.20.200.10">
    <property type="entry name" value="Fumarase/aspartase (Central domain)"/>
    <property type="match status" value="1"/>
</dbReference>
<comment type="subcellular location">
    <subcellularLocation>
        <location evidence="6">Cytoplasm</location>
    </subcellularLocation>
</comment>
<comment type="catalytic activity">
    <reaction evidence="1 6">
        <text>2-(N(omega)-L-arginino)succinate = fumarate + L-arginine</text>
        <dbReference type="Rhea" id="RHEA:24020"/>
        <dbReference type="ChEBI" id="CHEBI:29806"/>
        <dbReference type="ChEBI" id="CHEBI:32682"/>
        <dbReference type="ChEBI" id="CHEBI:57472"/>
        <dbReference type="EC" id="4.3.2.1"/>
    </reaction>
</comment>
<dbReference type="InterPro" id="IPR000362">
    <property type="entry name" value="Fumarate_lyase_fam"/>
</dbReference>
<dbReference type="CDD" id="cd01359">
    <property type="entry name" value="Argininosuccinate_lyase"/>
    <property type="match status" value="1"/>
</dbReference>
<evidence type="ECO:0000313" key="9">
    <source>
        <dbReference type="Proteomes" id="UP000006735"/>
    </source>
</evidence>
<name>Q5GZE8_XANOR</name>
<evidence type="ECO:0000256" key="6">
    <source>
        <dbReference type="HAMAP-Rule" id="MF_00006"/>
    </source>
</evidence>
<evidence type="ECO:0000256" key="5">
    <source>
        <dbReference type="ARBA" id="ARBA00022571"/>
    </source>
</evidence>
<evidence type="ECO:0000256" key="4">
    <source>
        <dbReference type="ARBA" id="ARBA00012338"/>
    </source>
</evidence>
<dbReference type="KEGG" id="xoo:XOO2669"/>
<organism evidence="8 9">
    <name type="scientific">Xanthomonas oryzae pv. oryzae (strain KACC10331 / KXO85)</name>
    <dbReference type="NCBI Taxonomy" id="291331"/>
    <lineage>
        <taxon>Bacteria</taxon>
        <taxon>Pseudomonadati</taxon>
        <taxon>Pseudomonadota</taxon>
        <taxon>Gammaproteobacteria</taxon>
        <taxon>Lysobacterales</taxon>
        <taxon>Lysobacteraceae</taxon>
        <taxon>Xanthomonas</taxon>
    </lineage>
</organism>
<dbReference type="HOGENOM" id="CLU_027272_2_0_6"/>
<dbReference type="HAMAP" id="MF_00006">
    <property type="entry name" value="Arg_succ_lyase"/>
    <property type="match status" value="1"/>
</dbReference>
<dbReference type="UniPathway" id="UPA00068">
    <property type="reaction ID" value="UER00114"/>
</dbReference>
<dbReference type="PROSITE" id="PS00163">
    <property type="entry name" value="FUMARATE_LYASES"/>
    <property type="match status" value="1"/>
</dbReference>
<evidence type="ECO:0000256" key="1">
    <source>
        <dbReference type="ARBA" id="ARBA00000985"/>
    </source>
</evidence>
<keyword evidence="9" id="KW-1185">Reference proteome</keyword>
<evidence type="ECO:0000313" key="8">
    <source>
        <dbReference type="EMBL" id="AAW75923.1"/>
    </source>
</evidence>
<keyword evidence="6" id="KW-0963">Cytoplasm</keyword>
<dbReference type="SUPFAM" id="SSF48557">
    <property type="entry name" value="L-aspartase-like"/>
    <property type="match status" value="1"/>
</dbReference>
<evidence type="ECO:0000256" key="2">
    <source>
        <dbReference type="ARBA" id="ARBA00004941"/>
    </source>
</evidence>
<dbReference type="PRINTS" id="PR00149">
    <property type="entry name" value="FUMRATELYASE"/>
</dbReference>
<dbReference type="PRINTS" id="PR00145">
    <property type="entry name" value="ARGSUCLYASE"/>
</dbReference>
<feature type="domain" description="Fumarate lyase N-terminal" evidence="7">
    <location>
        <begin position="66"/>
        <end position="333"/>
    </location>
</feature>
<dbReference type="Pfam" id="PF00206">
    <property type="entry name" value="Lyase_1"/>
    <property type="match status" value="1"/>
</dbReference>
<dbReference type="Proteomes" id="UP000006735">
    <property type="component" value="Chromosome"/>
</dbReference>
<keyword evidence="6" id="KW-0028">Amino-acid biosynthesis</keyword>
<accession>Q5GZE8</accession>
<dbReference type="Gene3D" id="1.10.40.30">
    <property type="entry name" value="Fumarase/aspartase (C-terminal domain)"/>
    <property type="match status" value="1"/>
</dbReference>
<dbReference type="InterPro" id="IPR022761">
    <property type="entry name" value="Fumarate_lyase_N"/>
</dbReference>
<sequence>MCGDSKMRVSRRSPHLPVRGFNWTTYSRRFPMTNLLWQKPGVAVDAKIQSFLAGDDVILDREFFLHDIAASKAHAQGLQHIGILSPQELDGLSEQLDLLAEDFRGGAFVLDEQYEDCHSAIEARLTERLGDAGRKIHTGRSRNDQILVATRLWLKDKLQRVATLSAEIAKVALDRAQAEAELPVPGYTHIQRAVVSSAGMWWAGWAEAFIDNAVRATDTLQLVDSNPLGTAAGYGVNLPLDRAHTTAELGFARLQVSPIYAQLSRGKYELAALEALGSATLDLRRIAWDVSLFTSGEFAFVALPAQYTTGSSIMPNKRNPDVIELMRATHASVAAARTEIEQLLSLPSGYHRDLQSSKGAIVHGFGRGLAALELLPALLANLEWRPDKLRAAIDSGMYATDVAVEAAVAGVPFREAYKAAAEASDTAGQGRTPEGSLAARVSPGAAADLQLDVLLARWETLR</sequence>
<protein>
    <recommendedName>
        <fullName evidence="4 6">Argininosuccinate lyase</fullName>
        <shortName evidence="6">ASAL</shortName>
        <ecNumber evidence="4 6">4.3.2.1</ecNumber>
    </recommendedName>
    <alternativeName>
        <fullName evidence="6">Arginosuccinase</fullName>
    </alternativeName>
</protein>
<evidence type="ECO:0000259" key="7">
    <source>
        <dbReference type="Pfam" id="PF00206"/>
    </source>
</evidence>
<dbReference type="InterPro" id="IPR009049">
    <property type="entry name" value="Argininosuccinate_lyase"/>
</dbReference>
<dbReference type="EC" id="4.3.2.1" evidence="4 6"/>
<dbReference type="InterPro" id="IPR020557">
    <property type="entry name" value="Fumarate_lyase_CS"/>
</dbReference>